<protein>
    <submittedName>
        <fullName evidence="2">Uncharacterized protein</fullName>
    </submittedName>
</protein>
<evidence type="ECO:0000313" key="2">
    <source>
        <dbReference type="EMBL" id="QFU99063.1"/>
    </source>
</evidence>
<dbReference type="RefSeq" id="WP_148283993.1">
    <property type="nucleotide sequence ID" value="NZ_BAABIH010000006.1"/>
</dbReference>
<evidence type="ECO:0000313" key="3">
    <source>
        <dbReference type="Proteomes" id="UP000326702"/>
    </source>
</evidence>
<evidence type="ECO:0000256" key="1">
    <source>
        <dbReference type="SAM" id="SignalP"/>
    </source>
</evidence>
<dbReference type="AlphaFoldDB" id="A0A5P9QC84"/>
<sequence>MLRRIIAAGSAAAGLVVAGALAPAVAAPTDPAPVKVLSVSATSVTLKPHHTVSIKVTAKLSRALVGEEEADVIVGPHEATGPDELGIDELTPTSVPTTLTTTFTVPDSVRPGLWDVEAAVFADSKAEDPSAYSDATFHVKLPTALKVDAGPEPAAVGESLTVTGTLTRYGQSTGRYASYSGRKVDVYFDPAGSAPRTKVGTATTDASGRFTRKVTARTTGVWSAEYAGSTYYAGVRSAGDTVAVVKKKTRLSVNASPEPVKKGAKVTVAGRLTHATSVRGTLHYTSYPHKTLTVWFDPAGPKGASQVAAVTTSSSGTYSVKRTQAVAGTWSVRFAATPSYAASAGKDAVAVTK</sequence>
<dbReference type="OrthoDB" id="5196645at2"/>
<feature type="signal peptide" evidence="1">
    <location>
        <begin position="1"/>
        <end position="26"/>
    </location>
</feature>
<name>A0A5P9QC84_9MICO</name>
<gene>
    <name evidence="2" type="ORF">KDY119_02589</name>
</gene>
<dbReference type="EMBL" id="CP045529">
    <property type="protein sequence ID" value="QFU99063.1"/>
    <property type="molecule type" value="Genomic_DNA"/>
</dbReference>
<feature type="chain" id="PRO_5024805580" evidence="1">
    <location>
        <begin position="27"/>
        <end position="353"/>
    </location>
</feature>
<dbReference type="Proteomes" id="UP000326702">
    <property type="component" value="Chromosome"/>
</dbReference>
<reference evidence="2 3" key="1">
    <citation type="submission" date="2019-10" db="EMBL/GenBank/DDBJ databases">
        <title>Genome sequence of Luteimicrobium xylanilyticum HY-24.</title>
        <authorList>
            <person name="Kim D.Y."/>
            <person name="Park H.-Y."/>
        </authorList>
    </citation>
    <scope>NUCLEOTIDE SEQUENCE [LARGE SCALE GENOMIC DNA]</scope>
    <source>
        <strain evidence="2 3">HY-24</strain>
    </source>
</reference>
<proteinExistence type="predicted"/>
<organism evidence="2 3">
    <name type="scientific">Luteimicrobium xylanilyticum</name>
    <dbReference type="NCBI Taxonomy" id="1133546"/>
    <lineage>
        <taxon>Bacteria</taxon>
        <taxon>Bacillati</taxon>
        <taxon>Actinomycetota</taxon>
        <taxon>Actinomycetes</taxon>
        <taxon>Micrococcales</taxon>
        <taxon>Luteimicrobium</taxon>
    </lineage>
</organism>
<accession>A0A5P9QC84</accession>
<keyword evidence="1" id="KW-0732">Signal</keyword>
<keyword evidence="3" id="KW-1185">Reference proteome</keyword>
<dbReference type="KEGG" id="lxl:KDY119_02589"/>